<dbReference type="eggNOG" id="COG0747">
    <property type="taxonomic scope" value="Bacteria"/>
</dbReference>
<dbReference type="InterPro" id="IPR039424">
    <property type="entry name" value="SBP_5"/>
</dbReference>
<dbReference type="GO" id="GO:1904680">
    <property type="term" value="F:peptide transmembrane transporter activity"/>
    <property type="evidence" value="ECO:0007669"/>
    <property type="project" value="TreeGrafter"/>
</dbReference>
<dbReference type="PROSITE" id="PS51257">
    <property type="entry name" value="PROKAR_LIPOPROTEIN"/>
    <property type="match status" value="1"/>
</dbReference>
<sequence>MKKAFTPITQFICLLIALAGLLSACQGREKASEAGELVFRIGSPMTVRRVNSLADYGYSTLAMLMTHDTLVRFDENLRPIPQLASKWRSNENATEWVFTITDKAKWHDGVPVTPEDIVFTFNYLADAKVAGYPWVKQFIDEMVIDGQDVIFRLNKPYSRFLSQGGYIVRILPKHIWEGISDPERAEDDKLSIGCGPFLFQSFNMQSNQVIFVKNPDYYLGAPLVDKVVYTFYKNQDVLTMALANGEVDAFYKYASGYPPGKAVRLKNQEGITVAKAPSLGVPAAMGFNPHVALTADLRVRKAITLAINYKRIGDSVAMGEAQVPGPGFVPASFPCFAHMPAFHTDIEQSKALLAEAGLIDHDGDGILETPEGEPVCLKLIARSDLFGDKQATKLLIHDLAQVGIAVDVMSADLSTWMAKINKDDYHLILFRATPWGMLMGPGYGTGYFDSRTKGSGRLSSLDNPEFHALCDEILATTNPDRLKELYTGVQEQYASQLPAIALYWTNNLYPYSDKWKGLVVNQIEGGLANRLTWKSLRKKAGAGEAGS</sequence>
<evidence type="ECO:0000259" key="6">
    <source>
        <dbReference type="Pfam" id="PF00496"/>
    </source>
</evidence>
<dbReference type="GO" id="GO:0030288">
    <property type="term" value="C:outer membrane-bounded periplasmic space"/>
    <property type="evidence" value="ECO:0007669"/>
    <property type="project" value="UniProtKB-ARBA"/>
</dbReference>
<comment type="similarity">
    <text evidence="2">Belongs to the bacterial solute-binding protein 5 family.</text>
</comment>
<keyword evidence="3" id="KW-0813">Transport</keyword>
<dbReference type="AlphaFoldDB" id="B8FI06"/>
<comment type="subcellular location">
    <subcellularLocation>
        <location evidence="1">Cell envelope</location>
    </subcellularLocation>
</comment>
<dbReference type="RefSeq" id="WP_012610011.1">
    <property type="nucleotide sequence ID" value="NC_011768.1"/>
</dbReference>
<dbReference type="KEGG" id="dal:Dalk_0868"/>
<feature type="chain" id="PRO_5002872362" evidence="5">
    <location>
        <begin position="20"/>
        <end position="547"/>
    </location>
</feature>
<dbReference type="PIRSF" id="PIRSF002741">
    <property type="entry name" value="MppA"/>
    <property type="match status" value="1"/>
</dbReference>
<evidence type="ECO:0000256" key="4">
    <source>
        <dbReference type="ARBA" id="ARBA00022729"/>
    </source>
</evidence>
<dbReference type="CDD" id="cd00995">
    <property type="entry name" value="PBP2_NikA_DppA_OppA_like"/>
    <property type="match status" value="1"/>
</dbReference>
<keyword evidence="8" id="KW-1185">Reference proteome</keyword>
<dbReference type="InterPro" id="IPR030678">
    <property type="entry name" value="Peptide/Ni-bd"/>
</dbReference>
<keyword evidence="4 5" id="KW-0732">Signal</keyword>
<proteinExistence type="inferred from homology"/>
<organism evidence="7 8">
    <name type="scientific">Desulfatibacillum aliphaticivorans</name>
    <dbReference type="NCBI Taxonomy" id="218208"/>
    <lineage>
        <taxon>Bacteria</taxon>
        <taxon>Pseudomonadati</taxon>
        <taxon>Thermodesulfobacteriota</taxon>
        <taxon>Desulfobacteria</taxon>
        <taxon>Desulfobacterales</taxon>
        <taxon>Desulfatibacillaceae</taxon>
        <taxon>Desulfatibacillum</taxon>
    </lineage>
</organism>
<accession>B8FI06</accession>
<dbReference type="HOGENOM" id="CLU_017028_8_7_7"/>
<name>B8FI06_DESAL</name>
<dbReference type="Pfam" id="PF00496">
    <property type="entry name" value="SBP_bac_5"/>
    <property type="match status" value="1"/>
</dbReference>
<evidence type="ECO:0000256" key="3">
    <source>
        <dbReference type="ARBA" id="ARBA00022448"/>
    </source>
</evidence>
<dbReference type="GO" id="GO:0015833">
    <property type="term" value="P:peptide transport"/>
    <property type="evidence" value="ECO:0007669"/>
    <property type="project" value="TreeGrafter"/>
</dbReference>
<dbReference type="SUPFAM" id="SSF53850">
    <property type="entry name" value="Periplasmic binding protein-like II"/>
    <property type="match status" value="1"/>
</dbReference>
<dbReference type="PANTHER" id="PTHR30290">
    <property type="entry name" value="PERIPLASMIC BINDING COMPONENT OF ABC TRANSPORTER"/>
    <property type="match status" value="1"/>
</dbReference>
<reference evidence="7 8" key="1">
    <citation type="journal article" date="2012" name="Environ. Microbiol.">
        <title>The genome sequence of Desulfatibacillum alkenivorans AK-01: a blueprint for anaerobic alkane oxidation.</title>
        <authorList>
            <person name="Callaghan A.V."/>
            <person name="Morris B.E."/>
            <person name="Pereira I.A."/>
            <person name="McInerney M.J."/>
            <person name="Austin R.N."/>
            <person name="Groves J.T."/>
            <person name="Kukor J.J."/>
            <person name="Suflita J.M."/>
            <person name="Young L.Y."/>
            <person name="Zylstra G.J."/>
            <person name="Wawrik B."/>
        </authorList>
    </citation>
    <scope>NUCLEOTIDE SEQUENCE [LARGE SCALE GENOMIC DNA]</scope>
    <source>
        <strain evidence="7 8">AK-01</strain>
    </source>
</reference>
<evidence type="ECO:0000256" key="2">
    <source>
        <dbReference type="ARBA" id="ARBA00005695"/>
    </source>
</evidence>
<evidence type="ECO:0000256" key="1">
    <source>
        <dbReference type="ARBA" id="ARBA00004196"/>
    </source>
</evidence>
<dbReference type="EMBL" id="CP001322">
    <property type="protein sequence ID" value="ACL02573.1"/>
    <property type="molecule type" value="Genomic_DNA"/>
</dbReference>
<feature type="domain" description="Solute-binding protein family 5" evidence="6">
    <location>
        <begin position="79"/>
        <end position="440"/>
    </location>
</feature>
<evidence type="ECO:0000313" key="8">
    <source>
        <dbReference type="Proteomes" id="UP000000739"/>
    </source>
</evidence>
<dbReference type="Gene3D" id="3.10.105.10">
    <property type="entry name" value="Dipeptide-binding Protein, Domain 3"/>
    <property type="match status" value="1"/>
</dbReference>
<dbReference type="Gene3D" id="3.90.76.10">
    <property type="entry name" value="Dipeptide-binding Protein, Domain 1"/>
    <property type="match status" value="1"/>
</dbReference>
<feature type="signal peptide" evidence="5">
    <location>
        <begin position="1"/>
        <end position="19"/>
    </location>
</feature>
<evidence type="ECO:0000256" key="5">
    <source>
        <dbReference type="SAM" id="SignalP"/>
    </source>
</evidence>
<protein>
    <submittedName>
        <fullName evidence="7">Extracellular solute-binding protein family 5</fullName>
    </submittedName>
</protein>
<dbReference type="PANTHER" id="PTHR30290:SF10">
    <property type="entry name" value="PERIPLASMIC OLIGOPEPTIDE-BINDING PROTEIN-RELATED"/>
    <property type="match status" value="1"/>
</dbReference>
<evidence type="ECO:0000313" key="7">
    <source>
        <dbReference type="EMBL" id="ACL02573.1"/>
    </source>
</evidence>
<dbReference type="Proteomes" id="UP000000739">
    <property type="component" value="Chromosome"/>
</dbReference>
<dbReference type="Gene3D" id="3.40.190.10">
    <property type="entry name" value="Periplasmic binding protein-like II"/>
    <property type="match status" value="1"/>
</dbReference>
<dbReference type="GO" id="GO:0043190">
    <property type="term" value="C:ATP-binding cassette (ABC) transporter complex"/>
    <property type="evidence" value="ECO:0007669"/>
    <property type="project" value="InterPro"/>
</dbReference>
<gene>
    <name evidence="7" type="ordered locus">Dalk_0868</name>
</gene>
<dbReference type="InterPro" id="IPR000914">
    <property type="entry name" value="SBP_5_dom"/>
</dbReference>